<dbReference type="SUPFAM" id="SSF82861">
    <property type="entry name" value="Mechanosensitive channel protein MscS (YggB), transmembrane region"/>
    <property type="match status" value="1"/>
</dbReference>
<name>A0A8J8MFT5_9FIRM</name>
<accession>A0A8J8MFT5</accession>
<dbReference type="GO" id="GO:0005886">
    <property type="term" value="C:plasma membrane"/>
    <property type="evidence" value="ECO:0007669"/>
    <property type="project" value="UniProtKB-SubCell"/>
</dbReference>
<keyword evidence="6 7" id="KW-0472">Membrane</keyword>
<dbReference type="Pfam" id="PF05552">
    <property type="entry name" value="MS_channel_1st_1"/>
    <property type="match status" value="1"/>
</dbReference>
<comment type="similarity">
    <text evidence="2">Belongs to the MscS (TC 1.A.23) family.</text>
</comment>
<gene>
    <name evidence="11" type="ORF">HZI73_00375</name>
</gene>
<dbReference type="EMBL" id="CP058649">
    <property type="protein sequence ID" value="QUI20855.1"/>
    <property type="molecule type" value="Genomic_DNA"/>
</dbReference>
<dbReference type="Gene3D" id="2.30.30.60">
    <property type="match status" value="1"/>
</dbReference>
<evidence type="ECO:0000259" key="9">
    <source>
        <dbReference type="Pfam" id="PF21082"/>
    </source>
</evidence>
<feature type="domain" description="Mechanosensitive ion channel transmembrane helices 2/3" evidence="10">
    <location>
        <begin position="68"/>
        <end position="107"/>
    </location>
</feature>
<evidence type="ECO:0000313" key="12">
    <source>
        <dbReference type="Proteomes" id="UP000683246"/>
    </source>
</evidence>
<evidence type="ECO:0000256" key="5">
    <source>
        <dbReference type="ARBA" id="ARBA00022989"/>
    </source>
</evidence>
<dbReference type="InterPro" id="IPR008910">
    <property type="entry name" value="MSC_TM_helix"/>
</dbReference>
<evidence type="ECO:0000259" key="10">
    <source>
        <dbReference type="Pfam" id="PF21088"/>
    </source>
</evidence>
<dbReference type="Gene3D" id="3.30.70.100">
    <property type="match status" value="1"/>
</dbReference>
<evidence type="ECO:0000256" key="1">
    <source>
        <dbReference type="ARBA" id="ARBA00004651"/>
    </source>
</evidence>
<dbReference type="SUPFAM" id="SSF50182">
    <property type="entry name" value="Sm-like ribonucleoproteins"/>
    <property type="match status" value="1"/>
</dbReference>
<dbReference type="InterPro" id="IPR006686">
    <property type="entry name" value="MscS_channel_CS"/>
</dbReference>
<proteinExistence type="inferred from homology"/>
<evidence type="ECO:0000256" key="6">
    <source>
        <dbReference type="ARBA" id="ARBA00023136"/>
    </source>
</evidence>
<dbReference type="AlphaFoldDB" id="A0A8J8MFT5"/>
<dbReference type="RefSeq" id="WP_212696313.1">
    <property type="nucleotide sequence ID" value="NZ_CP058649.1"/>
</dbReference>
<feature type="transmembrane region" description="Helical" evidence="7">
    <location>
        <begin position="93"/>
        <end position="122"/>
    </location>
</feature>
<dbReference type="Pfam" id="PF00924">
    <property type="entry name" value="MS_channel_2nd"/>
    <property type="match status" value="1"/>
</dbReference>
<evidence type="ECO:0000256" key="2">
    <source>
        <dbReference type="ARBA" id="ARBA00008017"/>
    </source>
</evidence>
<dbReference type="PROSITE" id="PS01246">
    <property type="entry name" value="UPF0003"/>
    <property type="match status" value="1"/>
</dbReference>
<keyword evidence="12" id="KW-1185">Reference proteome</keyword>
<dbReference type="InterPro" id="IPR023408">
    <property type="entry name" value="MscS_beta-dom_sf"/>
</dbReference>
<dbReference type="InterPro" id="IPR045275">
    <property type="entry name" value="MscS_archaea/bacteria_type"/>
</dbReference>
<dbReference type="InterPro" id="IPR011014">
    <property type="entry name" value="MscS_channel_TM-2"/>
</dbReference>
<dbReference type="InterPro" id="IPR011066">
    <property type="entry name" value="MscS_channel_C_sf"/>
</dbReference>
<feature type="transmembrane region" description="Helical" evidence="7">
    <location>
        <begin position="22"/>
        <end position="40"/>
    </location>
</feature>
<sequence length="287" mass="32280">MDQLTLQWNTIKLNIVTALTTYGLKIVISIILLFVGLKVIKYAMKMLEKFFTKSKVDISLTRFLISAIRLVLKALLIVMVIQNLGVETAPLLAIIGATGIGLGMALQGSLGNLTGGILILLLRPFKVGDFIEEQAHGHEGIVEDIQVFYTTLKTRDNKVITIPNGGLSNDSIINHSTMHIRRVDLIFGVAYEVDTYEVKRVIRQVIDQHPMVMKDKEPYINIVEHGDSSVNFAVLVWCKTEDYLTVKFDLIEQMKIAFDNENISIPYPHMDVNIINPENLQSQPKDM</sequence>
<evidence type="ECO:0000256" key="4">
    <source>
        <dbReference type="ARBA" id="ARBA00022692"/>
    </source>
</evidence>
<dbReference type="GO" id="GO:0008381">
    <property type="term" value="F:mechanosensitive monoatomic ion channel activity"/>
    <property type="evidence" value="ECO:0007669"/>
    <property type="project" value="InterPro"/>
</dbReference>
<reference evidence="11" key="1">
    <citation type="submission" date="2020-07" db="EMBL/GenBank/DDBJ databases">
        <title>Vallitalea pronyensis genome.</title>
        <authorList>
            <person name="Postec A."/>
        </authorList>
    </citation>
    <scope>NUCLEOTIDE SEQUENCE</scope>
    <source>
        <strain evidence="11">FatNI3</strain>
    </source>
</reference>
<feature type="domain" description="Mechanosensitive ion channel MscS C-terminal" evidence="9">
    <location>
        <begin position="183"/>
        <end position="265"/>
    </location>
</feature>
<dbReference type="SUPFAM" id="SSF82689">
    <property type="entry name" value="Mechanosensitive channel protein MscS (YggB), C-terminal domain"/>
    <property type="match status" value="1"/>
</dbReference>
<dbReference type="PANTHER" id="PTHR30221">
    <property type="entry name" value="SMALL-CONDUCTANCE MECHANOSENSITIVE CHANNEL"/>
    <property type="match status" value="1"/>
</dbReference>
<dbReference type="InterPro" id="IPR006685">
    <property type="entry name" value="MscS_channel_2nd"/>
</dbReference>
<dbReference type="Proteomes" id="UP000683246">
    <property type="component" value="Chromosome"/>
</dbReference>
<evidence type="ECO:0000256" key="3">
    <source>
        <dbReference type="ARBA" id="ARBA00022475"/>
    </source>
</evidence>
<dbReference type="KEGG" id="vpy:HZI73_00375"/>
<keyword evidence="4 7" id="KW-0812">Transmembrane</keyword>
<keyword evidence="3" id="KW-1003">Cell membrane</keyword>
<dbReference type="InterPro" id="IPR010920">
    <property type="entry name" value="LSM_dom_sf"/>
</dbReference>
<evidence type="ECO:0000256" key="7">
    <source>
        <dbReference type="SAM" id="Phobius"/>
    </source>
</evidence>
<dbReference type="Pfam" id="PF21082">
    <property type="entry name" value="MS_channel_3rd"/>
    <property type="match status" value="1"/>
</dbReference>
<dbReference type="Pfam" id="PF21088">
    <property type="entry name" value="MS_channel_1st"/>
    <property type="match status" value="1"/>
</dbReference>
<keyword evidence="5 7" id="KW-1133">Transmembrane helix</keyword>
<dbReference type="Gene3D" id="1.10.287.1260">
    <property type="match status" value="1"/>
</dbReference>
<evidence type="ECO:0000259" key="8">
    <source>
        <dbReference type="Pfam" id="PF00924"/>
    </source>
</evidence>
<organism evidence="11 12">
    <name type="scientific">Vallitalea pronyensis</name>
    <dbReference type="NCBI Taxonomy" id="1348613"/>
    <lineage>
        <taxon>Bacteria</taxon>
        <taxon>Bacillati</taxon>
        <taxon>Bacillota</taxon>
        <taxon>Clostridia</taxon>
        <taxon>Lachnospirales</taxon>
        <taxon>Vallitaleaceae</taxon>
        <taxon>Vallitalea</taxon>
    </lineage>
</organism>
<comment type="subcellular location">
    <subcellularLocation>
        <location evidence="1">Cell membrane</location>
        <topology evidence="1">Multi-pass membrane protein</topology>
    </subcellularLocation>
</comment>
<feature type="transmembrane region" description="Helical" evidence="7">
    <location>
        <begin position="60"/>
        <end position="81"/>
    </location>
</feature>
<evidence type="ECO:0000313" key="11">
    <source>
        <dbReference type="EMBL" id="QUI20855.1"/>
    </source>
</evidence>
<dbReference type="InterPro" id="IPR049278">
    <property type="entry name" value="MS_channel_C"/>
</dbReference>
<dbReference type="InterPro" id="IPR049142">
    <property type="entry name" value="MS_channel_1st"/>
</dbReference>
<feature type="domain" description="Mechanosensitive ion channel MscS" evidence="8">
    <location>
        <begin position="109"/>
        <end position="176"/>
    </location>
</feature>
<protein>
    <submittedName>
        <fullName evidence="11">Mechanosensitive ion channel</fullName>
    </submittedName>
</protein>
<dbReference type="PANTHER" id="PTHR30221:SF1">
    <property type="entry name" value="SMALL-CONDUCTANCE MECHANOSENSITIVE CHANNEL"/>
    <property type="match status" value="1"/>
</dbReference>